<evidence type="ECO:0000256" key="6">
    <source>
        <dbReference type="ARBA" id="ARBA00022801"/>
    </source>
</evidence>
<evidence type="ECO:0000313" key="8">
    <source>
        <dbReference type="EMBL" id="JAE15380.1"/>
    </source>
</evidence>
<dbReference type="AlphaFoldDB" id="A0A0A9FRC3"/>
<evidence type="ECO:0000256" key="3">
    <source>
        <dbReference type="ARBA" id="ARBA00022695"/>
    </source>
</evidence>
<dbReference type="Gene3D" id="3.10.10.10">
    <property type="entry name" value="HIV Type 1 Reverse Transcriptase, subunit A, domain 1"/>
    <property type="match status" value="1"/>
</dbReference>
<evidence type="ECO:0000256" key="5">
    <source>
        <dbReference type="ARBA" id="ARBA00022759"/>
    </source>
</evidence>
<dbReference type="SUPFAM" id="SSF56672">
    <property type="entry name" value="DNA/RNA polymerases"/>
    <property type="match status" value="1"/>
</dbReference>
<dbReference type="GO" id="GO:0006508">
    <property type="term" value="P:proteolysis"/>
    <property type="evidence" value="ECO:0007669"/>
    <property type="project" value="UniProtKB-KW"/>
</dbReference>
<accession>A0A0A9FRC3</accession>
<keyword evidence="1" id="KW-0645">Protease</keyword>
<evidence type="ECO:0000256" key="7">
    <source>
        <dbReference type="ARBA" id="ARBA00022918"/>
    </source>
</evidence>
<dbReference type="GO" id="GO:0004519">
    <property type="term" value="F:endonuclease activity"/>
    <property type="evidence" value="ECO:0007669"/>
    <property type="project" value="UniProtKB-KW"/>
</dbReference>
<evidence type="ECO:0000256" key="1">
    <source>
        <dbReference type="ARBA" id="ARBA00022670"/>
    </source>
</evidence>
<keyword evidence="2" id="KW-0808">Transferase</keyword>
<sequence>MRAGYHQIRMHVDDEYKSAFKTHHGHYQFRVMPFGLTRVIWSI</sequence>
<evidence type="ECO:0000256" key="2">
    <source>
        <dbReference type="ARBA" id="ARBA00022679"/>
    </source>
</evidence>
<reference evidence="8" key="1">
    <citation type="submission" date="2014-09" db="EMBL/GenBank/DDBJ databases">
        <authorList>
            <person name="Magalhaes I.L.F."/>
            <person name="Oliveira U."/>
            <person name="Santos F.R."/>
            <person name="Vidigal T.H.D.A."/>
            <person name="Brescovit A.D."/>
            <person name="Santos A.J."/>
        </authorList>
    </citation>
    <scope>NUCLEOTIDE SEQUENCE</scope>
    <source>
        <tissue evidence="8">Shoot tissue taken approximately 20 cm above the soil surface</tissue>
    </source>
</reference>
<proteinExistence type="predicted"/>
<keyword evidence="3" id="KW-0548">Nucleotidyltransferase</keyword>
<name>A0A0A9FRC3_ARUDO</name>
<dbReference type="PANTHER" id="PTHR24559">
    <property type="entry name" value="TRANSPOSON TY3-I GAG-POL POLYPROTEIN"/>
    <property type="match status" value="1"/>
</dbReference>
<dbReference type="GO" id="GO:0008233">
    <property type="term" value="F:peptidase activity"/>
    <property type="evidence" value="ECO:0007669"/>
    <property type="project" value="UniProtKB-KW"/>
</dbReference>
<dbReference type="GO" id="GO:0003964">
    <property type="term" value="F:RNA-directed DNA polymerase activity"/>
    <property type="evidence" value="ECO:0007669"/>
    <property type="project" value="UniProtKB-KW"/>
</dbReference>
<protein>
    <submittedName>
        <fullName evidence="8">Uncharacterized protein</fullName>
    </submittedName>
</protein>
<keyword evidence="5" id="KW-0255">Endonuclease</keyword>
<keyword evidence="6" id="KW-0378">Hydrolase</keyword>
<reference evidence="8" key="2">
    <citation type="journal article" date="2015" name="Data Brief">
        <title>Shoot transcriptome of the giant reed, Arundo donax.</title>
        <authorList>
            <person name="Barrero R.A."/>
            <person name="Guerrero F.D."/>
            <person name="Moolhuijzen P."/>
            <person name="Goolsby J.A."/>
            <person name="Tidwell J."/>
            <person name="Bellgard S.E."/>
            <person name="Bellgard M.I."/>
        </authorList>
    </citation>
    <scope>NUCLEOTIDE SEQUENCE</scope>
    <source>
        <tissue evidence="8">Shoot tissue taken approximately 20 cm above the soil surface</tissue>
    </source>
</reference>
<dbReference type="FunFam" id="3.10.10.10:FF:000007">
    <property type="entry name" value="Retrovirus-related Pol polyprotein from transposon 17.6-like Protein"/>
    <property type="match status" value="1"/>
</dbReference>
<keyword evidence="7" id="KW-0695">RNA-directed DNA polymerase</keyword>
<dbReference type="EMBL" id="GBRH01182516">
    <property type="protein sequence ID" value="JAE15380.1"/>
    <property type="molecule type" value="Transcribed_RNA"/>
</dbReference>
<evidence type="ECO:0000256" key="4">
    <source>
        <dbReference type="ARBA" id="ARBA00022722"/>
    </source>
</evidence>
<dbReference type="InterPro" id="IPR053134">
    <property type="entry name" value="RNA-dir_DNA_polymerase"/>
</dbReference>
<keyword evidence="4" id="KW-0540">Nuclease</keyword>
<dbReference type="InterPro" id="IPR043502">
    <property type="entry name" value="DNA/RNA_pol_sf"/>
</dbReference>
<dbReference type="PANTHER" id="PTHR24559:SF450">
    <property type="entry name" value="RNA-DIRECTED DNA POLYMERASE HOMOLOG"/>
    <property type="match status" value="1"/>
</dbReference>
<organism evidence="8">
    <name type="scientific">Arundo donax</name>
    <name type="common">Giant reed</name>
    <name type="synonym">Donax arundinaceus</name>
    <dbReference type="NCBI Taxonomy" id="35708"/>
    <lineage>
        <taxon>Eukaryota</taxon>
        <taxon>Viridiplantae</taxon>
        <taxon>Streptophyta</taxon>
        <taxon>Embryophyta</taxon>
        <taxon>Tracheophyta</taxon>
        <taxon>Spermatophyta</taxon>
        <taxon>Magnoliopsida</taxon>
        <taxon>Liliopsida</taxon>
        <taxon>Poales</taxon>
        <taxon>Poaceae</taxon>
        <taxon>PACMAD clade</taxon>
        <taxon>Arundinoideae</taxon>
        <taxon>Arundineae</taxon>
        <taxon>Arundo</taxon>
    </lineage>
</organism>